<dbReference type="SUPFAM" id="SSF52540">
    <property type="entry name" value="P-loop containing nucleoside triphosphate hydrolases"/>
    <property type="match status" value="1"/>
</dbReference>
<evidence type="ECO:0000256" key="2">
    <source>
        <dbReference type="ARBA" id="ARBA00022448"/>
    </source>
</evidence>
<dbReference type="GO" id="GO:0016887">
    <property type="term" value="F:ATP hydrolysis activity"/>
    <property type="evidence" value="ECO:0007669"/>
    <property type="project" value="InterPro"/>
</dbReference>
<dbReference type="KEGG" id="barh:WN72_40050"/>
<dbReference type="Gene3D" id="3.40.50.300">
    <property type="entry name" value="P-loop containing nucleotide triphosphate hydrolases"/>
    <property type="match status" value="1"/>
</dbReference>
<organism evidence="7 8">
    <name type="scientific">Bradyrhizobium arachidis</name>
    <dbReference type="NCBI Taxonomy" id="858423"/>
    <lineage>
        <taxon>Bacteria</taxon>
        <taxon>Pseudomonadati</taxon>
        <taxon>Pseudomonadota</taxon>
        <taxon>Alphaproteobacteria</taxon>
        <taxon>Hyphomicrobiales</taxon>
        <taxon>Nitrobacteraceae</taxon>
        <taxon>Bradyrhizobium</taxon>
    </lineage>
</organism>
<accession>A0AAE7TKM6</accession>
<dbReference type="InterPro" id="IPR027417">
    <property type="entry name" value="P-loop_NTPase"/>
</dbReference>
<proteinExistence type="inferred from homology"/>
<comment type="similarity">
    <text evidence="1">Belongs to the ABC transporter superfamily.</text>
</comment>
<evidence type="ECO:0000313" key="8">
    <source>
        <dbReference type="Proteomes" id="UP000594015"/>
    </source>
</evidence>
<dbReference type="PROSITE" id="PS50893">
    <property type="entry name" value="ABC_TRANSPORTER_2"/>
    <property type="match status" value="1"/>
</dbReference>
<dbReference type="Pfam" id="PF00005">
    <property type="entry name" value="ABC_tran"/>
    <property type="match status" value="1"/>
</dbReference>
<dbReference type="AlphaFoldDB" id="A0AAE7TKM6"/>
<dbReference type="EMBL" id="CP030050">
    <property type="protein sequence ID" value="QOZ71800.1"/>
    <property type="molecule type" value="Genomic_DNA"/>
</dbReference>
<keyword evidence="3" id="KW-0547">Nucleotide-binding</keyword>
<gene>
    <name evidence="7" type="ORF">WN72_40050</name>
</gene>
<dbReference type="InterPro" id="IPR003593">
    <property type="entry name" value="AAA+_ATPase"/>
</dbReference>
<evidence type="ECO:0000259" key="6">
    <source>
        <dbReference type="PROSITE" id="PS50893"/>
    </source>
</evidence>
<evidence type="ECO:0000256" key="5">
    <source>
        <dbReference type="ARBA" id="ARBA00024722"/>
    </source>
</evidence>
<dbReference type="PROSITE" id="PS00211">
    <property type="entry name" value="ABC_TRANSPORTER_1"/>
    <property type="match status" value="1"/>
</dbReference>
<evidence type="ECO:0000256" key="1">
    <source>
        <dbReference type="ARBA" id="ARBA00005417"/>
    </source>
</evidence>
<dbReference type="PANTHER" id="PTHR42788">
    <property type="entry name" value="TAURINE IMPORT ATP-BINDING PROTEIN-RELATED"/>
    <property type="match status" value="1"/>
</dbReference>
<evidence type="ECO:0000256" key="4">
    <source>
        <dbReference type="ARBA" id="ARBA00022840"/>
    </source>
</evidence>
<reference evidence="7 8" key="1">
    <citation type="submission" date="2018-06" db="EMBL/GenBank/DDBJ databases">
        <title>Comparative genomics of Bradyrhizobium nodulating Arachidis hypogaea.</title>
        <authorList>
            <person name="Li Y."/>
        </authorList>
    </citation>
    <scope>NUCLEOTIDE SEQUENCE [LARGE SCALE GENOMIC DNA]</scope>
    <source>
        <strain evidence="7 8">CCBAU 051107</strain>
    </source>
</reference>
<comment type="function">
    <text evidence="5">Involved in beta-(1--&gt;2)glucan export. Transmembrane domains (TMD) form a pore in the inner membrane and the ATP-binding domain (NBD) is responsible for energy generation.</text>
</comment>
<dbReference type="RefSeq" id="WP_092218441.1">
    <property type="nucleotide sequence ID" value="NZ_CP030050.1"/>
</dbReference>
<sequence length="275" mass="30423">MRSAHLSVVPAQDCEAPHAPAVELRGVGKTFSSRSGRVDVLSGLDFSLENGEFLAIVGPSGSGKSTVLNLLAGLDQPSAGSVLCQGEPVAAVNTGIGYLTQHDSLLPWRTVEQNIAVPLELRNFDRAEIAARVHEQIAQVGLDGFERHYPSQLSGGMRKRAMLARTLIYDPPVLLMDEPFGPLDAQLKLVLQAELLKLWSARRKTVVFVTHDIVEAITLADRVLVFSPRPCRIRLDEPITIPRPREVHEVRFHPAFEEHYRRLWAALESPVRRPS</sequence>
<dbReference type="Proteomes" id="UP000594015">
    <property type="component" value="Chromosome"/>
</dbReference>
<protein>
    <submittedName>
        <fullName evidence="7">ABC transporter ATP-binding protein</fullName>
    </submittedName>
</protein>
<dbReference type="InterPro" id="IPR003439">
    <property type="entry name" value="ABC_transporter-like_ATP-bd"/>
</dbReference>
<evidence type="ECO:0000313" key="7">
    <source>
        <dbReference type="EMBL" id="QOZ71800.1"/>
    </source>
</evidence>
<feature type="domain" description="ABC transporter" evidence="6">
    <location>
        <begin position="22"/>
        <end position="253"/>
    </location>
</feature>
<dbReference type="SMART" id="SM00382">
    <property type="entry name" value="AAA"/>
    <property type="match status" value="1"/>
</dbReference>
<dbReference type="InterPro" id="IPR050166">
    <property type="entry name" value="ABC_transporter_ATP-bind"/>
</dbReference>
<dbReference type="GO" id="GO:0005524">
    <property type="term" value="F:ATP binding"/>
    <property type="evidence" value="ECO:0007669"/>
    <property type="project" value="UniProtKB-KW"/>
</dbReference>
<keyword evidence="2" id="KW-0813">Transport</keyword>
<keyword evidence="4 7" id="KW-0067">ATP-binding</keyword>
<dbReference type="CDD" id="cd03293">
    <property type="entry name" value="ABC_NrtD_SsuB_transporters"/>
    <property type="match status" value="1"/>
</dbReference>
<dbReference type="InterPro" id="IPR017871">
    <property type="entry name" value="ABC_transporter-like_CS"/>
</dbReference>
<name>A0AAE7TKM6_9BRAD</name>
<evidence type="ECO:0000256" key="3">
    <source>
        <dbReference type="ARBA" id="ARBA00022741"/>
    </source>
</evidence>
<dbReference type="PANTHER" id="PTHR42788:SF13">
    <property type="entry name" value="ALIPHATIC SULFONATES IMPORT ATP-BINDING PROTEIN SSUB"/>
    <property type="match status" value="1"/>
</dbReference>